<feature type="region of interest" description="Disordered" evidence="4">
    <location>
        <begin position="118"/>
        <end position="144"/>
    </location>
</feature>
<evidence type="ECO:0000313" key="6">
    <source>
        <dbReference type="EMBL" id="CEM11600.1"/>
    </source>
</evidence>
<proteinExistence type="inferred from homology"/>
<name>A0A0G4FEZ5_VITBC</name>
<dbReference type="Gene3D" id="2.60.120.330">
    <property type="entry name" value="B-lactam Antibiotic, Isopenicillin N Synthase, Chain"/>
    <property type="match status" value="1"/>
</dbReference>
<dbReference type="STRING" id="1169540.A0A0G4FEZ5"/>
<dbReference type="Pfam" id="PF05118">
    <property type="entry name" value="Asp_Arg_Hydrox"/>
    <property type="match status" value="1"/>
</dbReference>
<dbReference type="InParanoid" id="A0A0G4FEZ5"/>
<evidence type="ECO:0000313" key="7">
    <source>
        <dbReference type="Proteomes" id="UP000041254"/>
    </source>
</evidence>
<reference evidence="6 7" key="1">
    <citation type="submission" date="2014-11" db="EMBL/GenBank/DDBJ databases">
        <authorList>
            <person name="Zhu J."/>
            <person name="Qi W."/>
            <person name="Song R."/>
        </authorList>
    </citation>
    <scope>NUCLEOTIDE SEQUENCE [LARGE SCALE GENOMIC DNA]</scope>
</reference>
<organism evidence="6 7">
    <name type="scientific">Vitrella brassicaformis (strain CCMP3155)</name>
    <dbReference type="NCBI Taxonomy" id="1169540"/>
    <lineage>
        <taxon>Eukaryota</taxon>
        <taxon>Sar</taxon>
        <taxon>Alveolata</taxon>
        <taxon>Colpodellida</taxon>
        <taxon>Vitrellaceae</taxon>
        <taxon>Vitrella</taxon>
    </lineage>
</organism>
<keyword evidence="2" id="KW-0223">Dioxygenase</keyword>
<evidence type="ECO:0000256" key="1">
    <source>
        <dbReference type="ARBA" id="ARBA00007730"/>
    </source>
</evidence>
<sequence>MGTLEERVRRRMEEVMDEYLLPPLHRAAFGSFVRRCIADGRNDKCERARAWLLQKMGIRRPVDPHPSQRGCPEIIPQLTPRPVWPADMFPFISQLEALHPVIKEELLALRGRQTFQPYRGPIRQRAGNDAASSSSEGDGVPGQASHEGGDWNVLYLLLHNQPFPENVALCPRTVEFIQSIPRQYCHALFSAMTPGTHIRAHNGPTNKKLRIHLPIMGLEGTRLRVGDQTITPTEGRCYVFDDSFSHEVWHDGPVTRFVLIIDMWHPDLSAEEVVFFTMLRNSRLRGERQMVASGGDPDRQTLYSLIEGAAGQIEDDMSWWSMSINRQDTPQ</sequence>
<keyword evidence="3" id="KW-0560">Oxidoreductase</keyword>
<evidence type="ECO:0000256" key="4">
    <source>
        <dbReference type="SAM" id="MobiDB-lite"/>
    </source>
</evidence>
<dbReference type="AlphaFoldDB" id="A0A0G4FEZ5"/>
<dbReference type="OrthoDB" id="438431at2759"/>
<evidence type="ECO:0000259" key="5">
    <source>
        <dbReference type="Pfam" id="PF05118"/>
    </source>
</evidence>
<dbReference type="InterPro" id="IPR007803">
    <property type="entry name" value="Asp/Arg/Pro-Hydrxlase"/>
</dbReference>
<dbReference type="GO" id="GO:0051213">
    <property type="term" value="F:dioxygenase activity"/>
    <property type="evidence" value="ECO:0007669"/>
    <property type="project" value="UniProtKB-KW"/>
</dbReference>
<dbReference type="SUPFAM" id="SSF51197">
    <property type="entry name" value="Clavaminate synthase-like"/>
    <property type="match status" value="1"/>
</dbReference>
<evidence type="ECO:0000256" key="2">
    <source>
        <dbReference type="ARBA" id="ARBA00022964"/>
    </source>
</evidence>
<feature type="domain" description="Aspartyl/asparaginy/proline hydroxylase" evidence="5">
    <location>
        <begin position="100"/>
        <end position="266"/>
    </location>
</feature>
<dbReference type="GO" id="GO:0016020">
    <property type="term" value="C:membrane"/>
    <property type="evidence" value="ECO:0007669"/>
    <property type="project" value="TreeGrafter"/>
</dbReference>
<gene>
    <name evidence="6" type="ORF">Vbra_9088</name>
</gene>
<dbReference type="OMA" id="SFNHEAW"/>
<protein>
    <recommendedName>
        <fullName evidence="5">Aspartyl/asparaginy/proline hydroxylase domain-containing protein</fullName>
    </recommendedName>
</protein>
<dbReference type="PANTHER" id="PTHR46332">
    <property type="entry name" value="ASPARTATE BETA-HYDROXYLASE DOMAIN-CONTAINING PROTEIN 2"/>
    <property type="match status" value="1"/>
</dbReference>
<dbReference type="EMBL" id="CDMY01000420">
    <property type="protein sequence ID" value="CEM11600.1"/>
    <property type="molecule type" value="Genomic_DNA"/>
</dbReference>
<accession>A0A0G4FEZ5</accession>
<keyword evidence="7" id="KW-1185">Reference proteome</keyword>
<dbReference type="InterPro" id="IPR051821">
    <property type="entry name" value="Asp/Asn_beta-hydroxylase"/>
</dbReference>
<dbReference type="VEuPathDB" id="CryptoDB:Vbra_9088"/>
<dbReference type="Proteomes" id="UP000041254">
    <property type="component" value="Unassembled WGS sequence"/>
</dbReference>
<comment type="similarity">
    <text evidence="1">Belongs to the aspartyl/asparaginyl beta-hydroxylase family.</text>
</comment>
<dbReference type="PANTHER" id="PTHR46332:SF5">
    <property type="entry name" value="ASPARTATE BETA-HYDROXYLASE DOMAIN CONTAINING 2"/>
    <property type="match status" value="1"/>
</dbReference>
<evidence type="ECO:0000256" key="3">
    <source>
        <dbReference type="ARBA" id="ARBA00023002"/>
    </source>
</evidence>
<dbReference type="PhylomeDB" id="A0A0G4FEZ5"/>
<dbReference type="InterPro" id="IPR027443">
    <property type="entry name" value="IPNS-like_sf"/>
</dbReference>